<dbReference type="Gene3D" id="3.50.50.60">
    <property type="entry name" value="FAD/NAD(P)-binding domain"/>
    <property type="match status" value="1"/>
</dbReference>
<accession>A0AAU7U7S8</accession>
<dbReference type="KEGG" id="dsc:ABOD76_15085"/>
<dbReference type="Pfam" id="PF05834">
    <property type="entry name" value="Lycopene_cycl"/>
    <property type="match status" value="1"/>
</dbReference>
<dbReference type="SUPFAM" id="SSF51905">
    <property type="entry name" value="FAD/NAD(P)-binding domain"/>
    <property type="match status" value="1"/>
</dbReference>
<dbReference type="AlphaFoldDB" id="A0AAU7U7S8"/>
<gene>
    <name evidence="1" type="ORF">ABOD76_15085</name>
</gene>
<proteinExistence type="predicted"/>
<dbReference type="RefSeq" id="WP_350242796.1">
    <property type="nucleotide sequence ID" value="NZ_CP158299.1"/>
</dbReference>
<dbReference type="EMBL" id="CP158299">
    <property type="protein sequence ID" value="XBV84759.1"/>
    <property type="molecule type" value="Genomic_DNA"/>
</dbReference>
<organism evidence="1">
    <name type="scientific">Deinococcus sonorensis KR-87</name>
    <dbReference type="NCBI Taxonomy" id="694439"/>
    <lineage>
        <taxon>Bacteria</taxon>
        <taxon>Thermotogati</taxon>
        <taxon>Deinococcota</taxon>
        <taxon>Deinococci</taxon>
        <taxon>Deinococcales</taxon>
        <taxon>Deinococcaceae</taxon>
        <taxon>Deinococcus</taxon>
    </lineage>
</organism>
<dbReference type="InterPro" id="IPR036188">
    <property type="entry name" value="FAD/NAD-bd_sf"/>
</dbReference>
<protein>
    <submittedName>
        <fullName evidence="1">Lycopene cyclase family protein</fullName>
    </submittedName>
</protein>
<sequence>MSTPRYDDIILGGGAAGLSLLYHLRRAGLGERRVLLIDRGDGAGLERTWCYWERGDGPYEAALSRTWSHVWLNDEQQLRRLDIRPYRYKLLEGGAFGAWLAPWLDHQPHLTRLSGEVQRVETVPGGVCVWVDGQPHHGRWAYNSLGGVPAPQPGYHHLLQHFRGWEIETPHAAFDAGAATFMDFRVPQGGPGDLRFVYVLPRDSRRALVEYTAFSPELLPVADYDAGIRHHLDAVLGLSSYTVHRTEQGVIPMTDQPFPVRRGRIIQIGTAGGMSKPSTGYTFQRIQRHSRQLAGQLARRGHPLLPPGGSRRHAWMDSVMLRALATGQEGPAFFGSLFDRNPAERVLRFLDESSRLSQDLALMLTVNVPRFVRLGLEVTWRDQKAARESSLPHRV</sequence>
<reference evidence="1" key="1">
    <citation type="submission" date="2024-06" db="EMBL/GenBank/DDBJ databases">
        <title>Draft Genome Sequence of Deinococcus sonorensis Type Strain KR-87, a Biofilm Producing Representative of the Genus Deinococcus.</title>
        <authorList>
            <person name="Boren L.S."/>
            <person name="Grosso R.A."/>
            <person name="Hugenberg-Cox A.N."/>
            <person name="Hill J.T.E."/>
            <person name="Albert C.M."/>
            <person name="Tuohy J.M."/>
        </authorList>
    </citation>
    <scope>NUCLEOTIDE SEQUENCE</scope>
    <source>
        <strain evidence="1">KR-87</strain>
    </source>
</reference>
<name>A0AAU7U7S8_9DEIO</name>
<evidence type="ECO:0000313" key="1">
    <source>
        <dbReference type="EMBL" id="XBV84759.1"/>
    </source>
</evidence>